<dbReference type="GO" id="GO:0005737">
    <property type="term" value="C:cytoplasm"/>
    <property type="evidence" value="ECO:0007669"/>
    <property type="project" value="TreeGrafter"/>
</dbReference>
<dbReference type="GO" id="GO:0090251">
    <property type="term" value="P:protein localization involved in establishment of planar polarity"/>
    <property type="evidence" value="ECO:0007669"/>
    <property type="project" value="TreeGrafter"/>
</dbReference>
<organism evidence="1 2">
    <name type="scientific">Candidula unifasciata</name>
    <dbReference type="NCBI Taxonomy" id="100452"/>
    <lineage>
        <taxon>Eukaryota</taxon>
        <taxon>Metazoa</taxon>
        <taxon>Spiralia</taxon>
        <taxon>Lophotrochozoa</taxon>
        <taxon>Mollusca</taxon>
        <taxon>Gastropoda</taxon>
        <taxon>Heterobranchia</taxon>
        <taxon>Euthyneura</taxon>
        <taxon>Panpulmonata</taxon>
        <taxon>Eupulmonata</taxon>
        <taxon>Stylommatophora</taxon>
        <taxon>Helicina</taxon>
        <taxon>Helicoidea</taxon>
        <taxon>Geomitridae</taxon>
        <taxon>Candidula</taxon>
    </lineage>
</organism>
<feature type="non-terminal residue" evidence="1">
    <location>
        <position position="179"/>
    </location>
</feature>
<dbReference type="OrthoDB" id="5340910at2759"/>
<accession>A0A8S3ZG55</accession>
<dbReference type="Proteomes" id="UP000678393">
    <property type="component" value="Unassembled WGS sequence"/>
</dbReference>
<reference evidence="1" key="1">
    <citation type="submission" date="2021-04" db="EMBL/GenBank/DDBJ databases">
        <authorList>
            <consortium name="Molecular Ecology Group"/>
        </authorList>
    </citation>
    <scope>NUCLEOTIDE SEQUENCE</scope>
</reference>
<dbReference type="AlphaFoldDB" id="A0A8S3ZG55"/>
<proteinExistence type="predicted"/>
<comment type="caution">
    <text evidence="1">The sequence shown here is derived from an EMBL/GenBank/DDBJ whole genome shotgun (WGS) entry which is preliminary data.</text>
</comment>
<dbReference type="EMBL" id="CAJHNH020003046">
    <property type="protein sequence ID" value="CAG5128397.1"/>
    <property type="molecule type" value="Genomic_DNA"/>
</dbReference>
<name>A0A8S3ZG55_9EUPU</name>
<sequence>GTELWKGIKTAVNETTVSDVLHAMGAVPSGFRASTLCHMFNEGKTYRMASFLMPKLSQSNLTYSDLLFDPATNRIRPRSTRINHLITLVSCQQIPPPGTGIEVLDRHVRICLFDGQHILSNIHCVKVASVDKSGRSWNFTTRVHDLMDPHMHGEFFVRTNNTSDNLGVLLELCISYKRT</sequence>
<dbReference type="PANTHER" id="PTHR15176">
    <property type="entry name" value="NEPHROCYSTIN"/>
    <property type="match status" value="1"/>
</dbReference>
<dbReference type="InterPro" id="IPR039687">
    <property type="entry name" value="NPHP1"/>
</dbReference>
<evidence type="ECO:0000313" key="2">
    <source>
        <dbReference type="Proteomes" id="UP000678393"/>
    </source>
</evidence>
<evidence type="ECO:0000313" key="1">
    <source>
        <dbReference type="EMBL" id="CAG5128397.1"/>
    </source>
</evidence>
<dbReference type="GO" id="GO:0005929">
    <property type="term" value="C:cilium"/>
    <property type="evidence" value="ECO:0007669"/>
    <property type="project" value="TreeGrafter"/>
</dbReference>
<feature type="non-terminal residue" evidence="1">
    <location>
        <position position="1"/>
    </location>
</feature>
<dbReference type="PANTHER" id="PTHR15176:SF1">
    <property type="entry name" value="NEPHROCYSTIN-1"/>
    <property type="match status" value="1"/>
</dbReference>
<keyword evidence="2" id="KW-1185">Reference proteome</keyword>
<protein>
    <submittedName>
        <fullName evidence="1">Uncharacterized protein</fullName>
    </submittedName>
</protein>
<gene>
    <name evidence="1" type="ORF">CUNI_LOCUS13955</name>
</gene>